<accession>A0A075HWT8</accession>
<dbReference type="EMBL" id="KF901176">
    <property type="protein sequence ID" value="AIF20811.1"/>
    <property type="molecule type" value="Genomic_DNA"/>
</dbReference>
<organism evidence="1">
    <name type="scientific">uncultured marine group II/III euryarchaeote KM3_94_C01</name>
    <dbReference type="NCBI Taxonomy" id="1456545"/>
    <lineage>
        <taxon>Archaea</taxon>
        <taxon>Methanobacteriati</taxon>
        <taxon>Methanobacteriota</taxon>
        <taxon>environmental samples</taxon>
    </lineage>
</organism>
<sequence length="221" mass="24634">MDFGSRIPFPHLHIGQAIPTIQPMVSKWCKTMTDDRFIAGGEDWEEQILEQLVKMFKDMGMDIDANLMKQMMEQIKEQLDGMDIDPEKLADGKVELNLQGTINDLAKIMGANFPTIPEPVDVATPKEATDGEDEVTEIPEADQFVDGESMSLTIDCSRVSDVPENGDGVELTLVQDGNCLSVFVEGRPHPVKRYNLTQTADSVEEWSLHNGILDVTLKLKK</sequence>
<protein>
    <submittedName>
        <fullName evidence="1">Uncharacterized protein</fullName>
    </submittedName>
</protein>
<name>A0A075HWT8_9EURY</name>
<reference evidence="1" key="1">
    <citation type="journal article" date="2014" name="Genome Biol. Evol.">
        <title>Pangenome evidence for extensive interdomain horizontal transfer affecting lineage core and shell genes in uncultured planktonic thaumarchaeota and euryarchaeota.</title>
        <authorList>
            <person name="Deschamps P."/>
            <person name="Zivanovic Y."/>
            <person name="Moreira D."/>
            <person name="Rodriguez-Valera F."/>
            <person name="Lopez-Garcia P."/>
        </authorList>
    </citation>
    <scope>NUCLEOTIDE SEQUENCE</scope>
</reference>
<proteinExistence type="predicted"/>
<evidence type="ECO:0000313" key="1">
    <source>
        <dbReference type="EMBL" id="AIF20811.1"/>
    </source>
</evidence>
<dbReference type="AlphaFoldDB" id="A0A075HWT8"/>